<dbReference type="Pfam" id="PF00027">
    <property type="entry name" value="cNMP_binding"/>
    <property type="match status" value="1"/>
</dbReference>
<dbReference type="SUPFAM" id="SSF51206">
    <property type="entry name" value="cAMP-binding domain-like"/>
    <property type="match status" value="1"/>
</dbReference>
<keyword evidence="3" id="KW-1185">Reference proteome</keyword>
<dbReference type="Proteomes" id="UP000198426">
    <property type="component" value="Unassembled WGS sequence"/>
</dbReference>
<dbReference type="GO" id="GO:0005829">
    <property type="term" value="C:cytosol"/>
    <property type="evidence" value="ECO:0007669"/>
    <property type="project" value="TreeGrafter"/>
</dbReference>
<dbReference type="EMBL" id="FZOY01000006">
    <property type="protein sequence ID" value="SNT10138.1"/>
    <property type="molecule type" value="Genomic_DNA"/>
</dbReference>
<dbReference type="AlphaFoldDB" id="A0A239JXE8"/>
<dbReference type="RefSeq" id="WP_089234055.1">
    <property type="nucleotide sequence ID" value="NZ_FZOY01000006.1"/>
</dbReference>
<evidence type="ECO:0000313" key="3">
    <source>
        <dbReference type="Proteomes" id="UP000198426"/>
    </source>
</evidence>
<feature type="domain" description="Cyclic nucleotide-binding" evidence="1">
    <location>
        <begin position="15"/>
        <end position="135"/>
    </location>
</feature>
<dbReference type="InterPro" id="IPR018490">
    <property type="entry name" value="cNMP-bd_dom_sf"/>
</dbReference>
<name>A0A239JXE8_9RHOB</name>
<accession>A0A239JXE8</accession>
<dbReference type="GO" id="GO:0003700">
    <property type="term" value="F:DNA-binding transcription factor activity"/>
    <property type="evidence" value="ECO:0007669"/>
    <property type="project" value="TreeGrafter"/>
</dbReference>
<reference evidence="2 3" key="1">
    <citation type="submission" date="2017-06" db="EMBL/GenBank/DDBJ databases">
        <authorList>
            <person name="Kim H.J."/>
            <person name="Triplett B.A."/>
        </authorList>
    </citation>
    <scope>NUCLEOTIDE SEQUENCE [LARGE SCALE GENOMIC DNA]</scope>
    <source>
        <strain evidence="2 3">DSM 29339</strain>
    </source>
</reference>
<dbReference type="OrthoDB" id="190787at2"/>
<dbReference type="InterPro" id="IPR000595">
    <property type="entry name" value="cNMP-bd_dom"/>
</dbReference>
<dbReference type="InterPro" id="IPR050397">
    <property type="entry name" value="Env_Response_Regulators"/>
</dbReference>
<dbReference type="PANTHER" id="PTHR24567:SF74">
    <property type="entry name" value="HTH-TYPE TRANSCRIPTIONAL REGULATOR ARCR"/>
    <property type="match status" value="1"/>
</dbReference>
<evidence type="ECO:0000259" key="1">
    <source>
        <dbReference type="PROSITE" id="PS50042"/>
    </source>
</evidence>
<organism evidence="2 3">
    <name type="scientific">Tropicimonas sediminicola</name>
    <dbReference type="NCBI Taxonomy" id="1031541"/>
    <lineage>
        <taxon>Bacteria</taxon>
        <taxon>Pseudomonadati</taxon>
        <taxon>Pseudomonadota</taxon>
        <taxon>Alphaproteobacteria</taxon>
        <taxon>Rhodobacterales</taxon>
        <taxon>Roseobacteraceae</taxon>
        <taxon>Tropicimonas</taxon>
    </lineage>
</organism>
<proteinExistence type="predicted"/>
<dbReference type="PANTHER" id="PTHR24567">
    <property type="entry name" value="CRP FAMILY TRANSCRIPTIONAL REGULATORY PROTEIN"/>
    <property type="match status" value="1"/>
</dbReference>
<protein>
    <submittedName>
        <fullName evidence="2">Cyclic nucleotide-binding domain-containing protein</fullName>
    </submittedName>
</protein>
<dbReference type="PROSITE" id="PS50042">
    <property type="entry name" value="CNMP_BINDING_3"/>
    <property type="match status" value="1"/>
</dbReference>
<dbReference type="InterPro" id="IPR014710">
    <property type="entry name" value="RmlC-like_jellyroll"/>
</dbReference>
<gene>
    <name evidence="2" type="ORF">SAMN05421757_106107</name>
</gene>
<dbReference type="Gene3D" id="2.60.120.10">
    <property type="entry name" value="Jelly Rolls"/>
    <property type="match status" value="1"/>
</dbReference>
<evidence type="ECO:0000313" key="2">
    <source>
        <dbReference type="EMBL" id="SNT10138.1"/>
    </source>
</evidence>
<dbReference type="SMART" id="SM00100">
    <property type="entry name" value="cNMP"/>
    <property type="match status" value="1"/>
</dbReference>
<dbReference type="CDD" id="cd00038">
    <property type="entry name" value="CAP_ED"/>
    <property type="match status" value="1"/>
</dbReference>
<sequence>MTRIEIEALLADHPDFHQFTAAERARLAAWAREERYPAGTTIFNEEDPADTVFLLLEGDVAVQNALPGGPPVIIETLHTGDMLGWAWLVPPFRRMSDAIAQTDVRAVGLDAAGVRALCNAHPEMGYRLFQNWLPHLVQRFRSQRLQILDVYSERSR</sequence>